<reference evidence="3 4" key="1">
    <citation type="submission" date="2022-12" db="EMBL/GenBank/DDBJ databases">
        <title>Genomic features and morphological characterization of a novel Knufia sp. strain isolated from spacecraft assembly facility.</title>
        <authorList>
            <person name="Teixeira M."/>
            <person name="Chander A.M."/>
            <person name="Stajich J.E."/>
            <person name="Venkateswaran K."/>
        </authorList>
    </citation>
    <scope>NUCLEOTIDE SEQUENCE [LARGE SCALE GENOMIC DNA]</scope>
    <source>
        <strain evidence="3 4">FJI-L2-BK-P2</strain>
    </source>
</reference>
<dbReference type="EMBL" id="JAKLMC020000023">
    <property type="protein sequence ID" value="KAK5950958.1"/>
    <property type="molecule type" value="Genomic_DNA"/>
</dbReference>
<dbReference type="PANTHER" id="PTHR11735:SF6">
    <property type="entry name" value="TRNA N6-ADENOSINE THREONYLCARBAMOYLTRANSFERASE, MITOCHONDRIAL"/>
    <property type="match status" value="1"/>
</dbReference>
<dbReference type="Pfam" id="PF00814">
    <property type="entry name" value="TsaD"/>
    <property type="match status" value="1"/>
</dbReference>
<dbReference type="PROSITE" id="PS01016">
    <property type="entry name" value="GLYCOPROTEASE"/>
    <property type="match status" value="1"/>
</dbReference>
<keyword evidence="4" id="KW-1185">Reference proteome</keyword>
<feature type="domain" description="Gcp-like" evidence="2">
    <location>
        <begin position="160"/>
        <end position="451"/>
    </location>
</feature>
<dbReference type="AlphaFoldDB" id="A0AAN8EBE5"/>
<sequence>MLHAVTTTKRAFAKGCLPRLKTCTAPRRNLLTLAIETSCDDTAVAILERPSALDSIETAGGSAGRLDHQSHEERRTKNGYSTARLLFNEKVTARNTGLGGIHPIEALESHQANLAKLISKATSYLPDVAPDSTSCDLSTPPASAPRTIRVSDGGLKKLPDFISVTRGPGMRSNLSCGLDTAKGLAAAWQVPLVGVHHMQAHALTPRLVDALQGQDTPSGIKLHEPAPRFPFLTLLVSGGHTMLLHSKGLVDHEILATTRDVAIGDALDKCGRIILPDSFKLQAKDTAFAKYLSDYAFPDQNSYGDWPVPRRRKNEIAKPNNKFGWQVQAPLADTKDLAFSFTSVATSIERLVKSRIEQLDGSLSEAERLLFAQTSLGIAFEHLASRTVVTLEKLQAAKQDVSTLVVSGGVAANSFLRYFLRKMLDVRGYEHVQLLFPPVWLCTDNAAMIAWCGMEMFEAGYHSGFEVGALRKWSMDSAAPDGGILGVGSWLKHQTT</sequence>
<accession>A0AAN8EBE5</accession>
<dbReference type="PANTHER" id="PTHR11735">
    <property type="entry name" value="TRNA N6-ADENOSINE THREONYLCARBAMOYLTRANSFERASE"/>
    <property type="match status" value="1"/>
</dbReference>
<evidence type="ECO:0000256" key="1">
    <source>
        <dbReference type="HAMAP-Rule" id="MF_03179"/>
    </source>
</evidence>
<evidence type="ECO:0000313" key="4">
    <source>
        <dbReference type="Proteomes" id="UP001316803"/>
    </source>
</evidence>
<keyword evidence="1 3" id="KW-0808">Transferase</keyword>
<comment type="caution">
    <text evidence="3">The sequence shown here is derived from an EMBL/GenBank/DDBJ whole genome shotgun (WGS) entry which is preliminary data.</text>
</comment>
<keyword evidence="1" id="KW-0479">Metal-binding</keyword>
<gene>
    <name evidence="3" type="primary">QRI7</name>
    <name evidence="3" type="ORF">OHC33_008030</name>
</gene>
<protein>
    <submittedName>
        <fullName evidence="3">Mitochondrial tRNAs modification protein</fullName>
        <ecNumber evidence="3">2.3.1.234</ecNumber>
    </submittedName>
</protein>
<comment type="subcellular location">
    <subcellularLocation>
        <location evidence="1">Mitochondrion</location>
    </subcellularLocation>
</comment>
<dbReference type="GO" id="GO:0072670">
    <property type="term" value="P:mitochondrial tRNA threonylcarbamoyladenosine modification"/>
    <property type="evidence" value="ECO:0007669"/>
    <property type="project" value="TreeGrafter"/>
</dbReference>
<dbReference type="InterPro" id="IPR017860">
    <property type="entry name" value="Peptidase_M22_CS"/>
</dbReference>
<keyword evidence="1" id="KW-0496">Mitochondrion</keyword>
<keyword evidence="1" id="KW-0819">tRNA processing</keyword>
<dbReference type="GO" id="GO:0046872">
    <property type="term" value="F:metal ion binding"/>
    <property type="evidence" value="ECO:0007669"/>
    <property type="project" value="UniProtKB-KW"/>
</dbReference>
<dbReference type="HAMAP" id="MF_01445">
    <property type="entry name" value="TsaD"/>
    <property type="match status" value="1"/>
</dbReference>
<dbReference type="EC" id="2.3.1.234" evidence="3"/>
<evidence type="ECO:0000313" key="3">
    <source>
        <dbReference type="EMBL" id="KAK5950958.1"/>
    </source>
</evidence>
<keyword evidence="1 3" id="KW-0012">Acyltransferase</keyword>
<dbReference type="SUPFAM" id="SSF53067">
    <property type="entry name" value="Actin-like ATPase domain"/>
    <property type="match status" value="2"/>
</dbReference>
<name>A0AAN8EBE5_9EURO</name>
<comment type="function">
    <text evidence="1">Required for the formation of a threonylcarbamoyl group on adenosine at position 37 (t(6)A37) in mitochondrial tRNAs that read codons beginning with adenine. Probably involved in the transfer of the threonylcarbamoyl moiety of threonylcarbamoyl-AMP (TC-AMP) to the N6 group of A37. Involved in mitochondrial genome maintenance.</text>
</comment>
<comment type="subunit">
    <text evidence="1">Homodimer.</text>
</comment>
<dbReference type="InterPro" id="IPR022450">
    <property type="entry name" value="TsaD"/>
</dbReference>
<dbReference type="InterPro" id="IPR043129">
    <property type="entry name" value="ATPase_NBD"/>
</dbReference>
<comment type="cofactor">
    <cofactor evidence="1">
        <name>a divalent metal cation</name>
        <dbReference type="ChEBI" id="CHEBI:60240"/>
    </cofactor>
    <text evidence="1">Binds 1 divalent metal cation per subunit.</text>
</comment>
<dbReference type="Gene3D" id="3.30.420.40">
    <property type="match status" value="2"/>
</dbReference>
<dbReference type="InterPro" id="IPR000905">
    <property type="entry name" value="Gcp-like_dom"/>
</dbReference>
<organism evidence="3 4">
    <name type="scientific">Knufia fluminis</name>
    <dbReference type="NCBI Taxonomy" id="191047"/>
    <lineage>
        <taxon>Eukaryota</taxon>
        <taxon>Fungi</taxon>
        <taxon>Dikarya</taxon>
        <taxon>Ascomycota</taxon>
        <taxon>Pezizomycotina</taxon>
        <taxon>Eurotiomycetes</taxon>
        <taxon>Chaetothyriomycetidae</taxon>
        <taxon>Chaetothyriales</taxon>
        <taxon>Trichomeriaceae</taxon>
        <taxon>Knufia</taxon>
    </lineage>
</organism>
<dbReference type="GO" id="GO:0061711">
    <property type="term" value="F:tRNA N(6)-L-threonylcarbamoyladenine synthase activity"/>
    <property type="evidence" value="ECO:0007669"/>
    <property type="project" value="UniProtKB-EC"/>
</dbReference>
<dbReference type="GO" id="GO:0005739">
    <property type="term" value="C:mitochondrion"/>
    <property type="evidence" value="ECO:0007669"/>
    <property type="project" value="UniProtKB-SubCell"/>
</dbReference>
<evidence type="ECO:0000259" key="2">
    <source>
        <dbReference type="Pfam" id="PF00814"/>
    </source>
</evidence>
<comment type="similarity">
    <text evidence="1">Belongs to the KAE1 / TsaD family.</text>
</comment>
<comment type="catalytic activity">
    <reaction evidence="1">
        <text>L-threonylcarbamoyladenylate + adenosine(37) in tRNA = N(6)-L-threonylcarbamoyladenosine(37) in tRNA + AMP + H(+)</text>
        <dbReference type="Rhea" id="RHEA:37059"/>
        <dbReference type="Rhea" id="RHEA-COMP:10162"/>
        <dbReference type="Rhea" id="RHEA-COMP:10163"/>
        <dbReference type="ChEBI" id="CHEBI:15378"/>
        <dbReference type="ChEBI" id="CHEBI:73682"/>
        <dbReference type="ChEBI" id="CHEBI:74411"/>
        <dbReference type="ChEBI" id="CHEBI:74418"/>
        <dbReference type="ChEBI" id="CHEBI:456215"/>
        <dbReference type="EC" id="2.3.1.234"/>
    </reaction>
</comment>
<proteinExistence type="inferred from homology"/>
<dbReference type="Proteomes" id="UP001316803">
    <property type="component" value="Unassembled WGS sequence"/>
</dbReference>